<accession>A0AAU9M640</accession>
<proteinExistence type="predicted"/>
<dbReference type="AlphaFoldDB" id="A0AAU9M640"/>
<reference evidence="1 2" key="1">
    <citation type="submission" date="2022-01" db="EMBL/GenBank/DDBJ databases">
        <authorList>
            <person name="Xiong W."/>
            <person name="Schranz E."/>
        </authorList>
    </citation>
    <scope>NUCLEOTIDE SEQUENCE [LARGE SCALE GENOMIC DNA]</scope>
</reference>
<evidence type="ECO:0000313" key="1">
    <source>
        <dbReference type="EMBL" id="CAH1423309.1"/>
    </source>
</evidence>
<name>A0AAU9M640_9ASTR</name>
<dbReference type="Proteomes" id="UP001157418">
    <property type="component" value="Unassembled WGS sequence"/>
</dbReference>
<comment type="caution">
    <text evidence="1">The sequence shown here is derived from an EMBL/GenBank/DDBJ whole genome shotgun (WGS) entry which is preliminary data.</text>
</comment>
<evidence type="ECO:0008006" key="3">
    <source>
        <dbReference type="Google" id="ProtNLM"/>
    </source>
</evidence>
<organism evidence="1 2">
    <name type="scientific">Lactuca virosa</name>
    <dbReference type="NCBI Taxonomy" id="75947"/>
    <lineage>
        <taxon>Eukaryota</taxon>
        <taxon>Viridiplantae</taxon>
        <taxon>Streptophyta</taxon>
        <taxon>Embryophyta</taxon>
        <taxon>Tracheophyta</taxon>
        <taxon>Spermatophyta</taxon>
        <taxon>Magnoliopsida</taxon>
        <taxon>eudicotyledons</taxon>
        <taxon>Gunneridae</taxon>
        <taxon>Pentapetalae</taxon>
        <taxon>asterids</taxon>
        <taxon>campanulids</taxon>
        <taxon>Asterales</taxon>
        <taxon>Asteraceae</taxon>
        <taxon>Cichorioideae</taxon>
        <taxon>Cichorieae</taxon>
        <taxon>Lactucinae</taxon>
        <taxon>Lactuca</taxon>
    </lineage>
</organism>
<dbReference type="EMBL" id="CAKMRJ010001112">
    <property type="protein sequence ID" value="CAH1423309.1"/>
    <property type="molecule type" value="Genomic_DNA"/>
</dbReference>
<sequence length="107" mass="12107">MADKASCETKLDFISEGALSVFLGLAFFRCSTSTHPHIHCSQPPRFPFATLLSTTHAHGHPNRYKHHRLSPSSHRPCYRFPRSQIGVVVVDRNYPIYLSTVFQILLG</sequence>
<gene>
    <name evidence="1" type="ORF">LVIROSA_LOCUS10594</name>
</gene>
<protein>
    <recommendedName>
        <fullName evidence="3">CASP-like protein</fullName>
    </recommendedName>
</protein>
<evidence type="ECO:0000313" key="2">
    <source>
        <dbReference type="Proteomes" id="UP001157418"/>
    </source>
</evidence>
<keyword evidence="2" id="KW-1185">Reference proteome</keyword>